<organism evidence="1 2">
    <name type="scientific">Callosobruchus maculatus</name>
    <name type="common">Southern cowpea weevil</name>
    <name type="synonym">Pulse bruchid</name>
    <dbReference type="NCBI Taxonomy" id="64391"/>
    <lineage>
        <taxon>Eukaryota</taxon>
        <taxon>Metazoa</taxon>
        <taxon>Ecdysozoa</taxon>
        <taxon>Arthropoda</taxon>
        <taxon>Hexapoda</taxon>
        <taxon>Insecta</taxon>
        <taxon>Pterygota</taxon>
        <taxon>Neoptera</taxon>
        <taxon>Endopterygota</taxon>
        <taxon>Coleoptera</taxon>
        <taxon>Polyphaga</taxon>
        <taxon>Cucujiformia</taxon>
        <taxon>Chrysomeloidea</taxon>
        <taxon>Chrysomelidae</taxon>
        <taxon>Bruchinae</taxon>
        <taxon>Bruchini</taxon>
        <taxon>Callosobruchus</taxon>
    </lineage>
</organism>
<protein>
    <submittedName>
        <fullName evidence="1">Uncharacterized protein</fullName>
    </submittedName>
</protein>
<name>A0A653BM36_CALMS</name>
<dbReference type="EMBL" id="CAACVG010002545">
    <property type="protein sequence ID" value="VEN36609.1"/>
    <property type="molecule type" value="Genomic_DNA"/>
</dbReference>
<dbReference type="AlphaFoldDB" id="A0A653BM36"/>
<feature type="non-terminal residue" evidence="1">
    <location>
        <position position="1"/>
    </location>
</feature>
<sequence>HIASLRSPGRFASSVESCEAACRKSKVTTFLLGSFQPPTPSLACLDSS</sequence>
<reference evidence="1 2" key="1">
    <citation type="submission" date="2019-01" db="EMBL/GenBank/DDBJ databases">
        <authorList>
            <person name="Sayadi A."/>
        </authorList>
    </citation>
    <scope>NUCLEOTIDE SEQUENCE [LARGE SCALE GENOMIC DNA]</scope>
</reference>
<keyword evidence="2" id="KW-1185">Reference proteome</keyword>
<proteinExistence type="predicted"/>
<evidence type="ECO:0000313" key="2">
    <source>
        <dbReference type="Proteomes" id="UP000410492"/>
    </source>
</evidence>
<evidence type="ECO:0000313" key="1">
    <source>
        <dbReference type="EMBL" id="VEN36609.1"/>
    </source>
</evidence>
<dbReference type="Proteomes" id="UP000410492">
    <property type="component" value="Unassembled WGS sequence"/>
</dbReference>
<gene>
    <name evidence="1" type="ORF">CALMAC_LOCUS2162</name>
</gene>
<accession>A0A653BM36</accession>